<feature type="region of interest" description="Disordered" evidence="1">
    <location>
        <begin position="366"/>
        <end position="395"/>
    </location>
</feature>
<evidence type="ECO:0000313" key="3">
    <source>
        <dbReference type="EMBL" id="KAF2671815.1"/>
    </source>
</evidence>
<reference evidence="3" key="1">
    <citation type="journal article" date="2020" name="Stud. Mycol.">
        <title>101 Dothideomycetes genomes: a test case for predicting lifestyles and emergence of pathogens.</title>
        <authorList>
            <person name="Haridas S."/>
            <person name="Albert R."/>
            <person name="Binder M."/>
            <person name="Bloem J."/>
            <person name="Labutti K."/>
            <person name="Salamov A."/>
            <person name="Andreopoulos B."/>
            <person name="Baker S."/>
            <person name="Barry K."/>
            <person name="Bills G."/>
            <person name="Bluhm B."/>
            <person name="Cannon C."/>
            <person name="Castanera R."/>
            <person name="Culley D."/>
            <person name="Daum C."/>
            <person name="Ezra D."/>
            <person name="Gonzalez J."/>
            <person name="Henrissat B."/>
            <person name="Kuo A."/>
            <person name="Liang C."/>
            <person name="Lipzen A."/>
            <person name="Lutzoni F."/>
            <person name="Magnuson J."/>
            <person name="Mondo S."/>
            <person name="Nolan M."/>
            <person name="Ohm R."/>
            <person name="Pangilinan J."/>
            <person name="Park H.-J."/>
            <person name="Ramirez L."/>
            <person name="Alfaro M."/>
            <person name="Sun H."/>
            <person name="Tritt A."/>
            <person name="Yoshinaga Y."/>
            <person name="Zwiers L.-H."/>
            <person name="Turgeon B."/>
            <person name="Goodwin S."/>
            <person name="Spatafora J."/>
            <person name="Crous P."/>
            <person name="Grigoriev I."/>
        </authorList>
    </citation>
    <scope>NUCLEOTIDE SEQUENCE</scope>
    <source>
        <strain evidence="3">CBS 115976</strain>
    </source>
</reference>
<keyword evidence="2" id="KW-0732">Signal</keyword>
<gene>
    <name evidence="3" type="ORF">BT63DRAFT_452322</name>
</gene>
<proteinExistence type="predicted"/>
<dbReference type="OrthoDB" id="4142625at2759"/>
<evidence type="ECO:0000313" key="4">
    <source>
        <dbReference type="Proteomes" id="UP000799302"/>
    </source>
</evidence>
<dbReference type="AlphaFoldDB" id="A0A6A6UHR4"/>
<sequence>MKAPVYIAVLAHLATAATLPKLYEPLQRRQAAAGSANGTTTTTKGDGATALASAVGIISNMTQGMLGGTGTIGGFISGYSIASMFVTALNFPYGKPYMSPGTLPTKEQVAPTHPEVPGSKTVKMRYGPYKVPSMGVTTTTLTGNEEGMLWNYPDTNIQKPCDDCMITGIVAEYEYLNGTKANIDSGQWLHHIVLLSSNSRADPTCVGKGTSLPHWVVGFNPSSSERFWASGNERTPINFLSWGIKDAGYRMAKGDVMSMIVDLMNMSMQAQTVYVVIKFDYFEGKPAGMSEVKPVWLDVDQCGFSEAKVKSQTGAYKVVSIPWKSTINGEILGMGGHIHDGGTRALIKVDGKVACDSKAGYGEKPEYVSAPGGHAMGKSSKPAEGHSHAEPGKPHISSMIACYRGMDELKETKMTVGQSWTVEAHYDYSQFAGATHPSGLQENVMGIALMYVRKT</sequence>
<feature type="chain" id="PRO_5025690542" evidence="2">
    <location>
        <begin position="17"/>
        <end position="455"/>
    </location>
</feature>
<dbReference type="Proteomes" id="UP000799302">
    <property type="component" value="Unassembled WGS sequence"/>
</dbReference>
<name>A0A6A6UHR4_9PEZI</name>
<evidence type="ECO:0000256" key="1">
    <source>
        <dbReference type="SAM" id="MobiDB-lite"/>
    </source>
</evidence>
<accession>A0A6A6UHR4</accession>
<evidence type="ECO:0000256" key="2">
    <source>
        <dbReference type="SAM" id="SignalP"/>
    </source>
</evidence>
<protein>
    <submittedName>
        <fullName evidence="3">Uncharacterized protein</fullName>
    </submittedName>
</protein>
<feature type="signal peptide" evidence="2">
    <location>
        <begin position="1"/>
        <end position="16"/>
    </location>
</feature>
<organism evidence="3 4">
    <name type="scientific">Microthyrium microscopicum</name>
    <dbReference type="NCBI Taxonomy" id="703497"/>
    <lineage>
        <taxon>Eukaryota</taxon>
        <taxon>Fungi</taxon>
        <taxon>Dikarya</taxon>
        <taxon>Ascomycota</taxon>
        <taxon>Pezizomycotina</taxon>
        <taxon>Dothideomycetes</taxon>
        <taxon>Dothideomycetes incertae sedis</taxon>
        <taxon>Microthyriales</taxon>
        <taxon>Microthyriaceae</taxon>
        <taxon>Microthyrium</taxon>
    </lineage>
</organism>
<feature type="compositionally biased region" description="Basic and acidic residues" evidence="1">
    <location>
        <begin position="381"/>
        <end position="393"/>
    </location>
</feature>
<dbReference type="EMBL" id="MU004232">
    <property type="protein sequence ID" value="KAF2671815.1"/>
    <property type="molecule type" value="Genomic_DNA"/>
</dbReference>
<keyword evidence="4" id="KW-1185">Reference proteome</keyword>